<comment type="caution">
    <text evidence="1">The sequence shown here is derived from an EMBL/GenBank/DDBJ whole genome shotgun (WGS) entry which is preliminary data.</text>
</comment>
<feature type="non-terminal residue" evidence="1">
    <location>
        <position position="1"/>
    </location>
</feature>
<proteinExistence type="predicted"/>
<reference evidence="1 2" key="1">
    <citation type="submission" date="2019-10" db="EMBL/GenBank/DDBJ databases">
        <title>Assembly and Annotation for the nematode Trichostrongylus colubriformis.</title>
        <authorList>
            <person name="Martin J."/>
        </authorList>
    </citation>
    <scope>NUCLEOTIDE SEQUENCE [LARGE SCALE GENOMIC DNA]</scope>
    <source>
        <strain evidence="1">G859</strain>
        <tissue evidence="1">Whole worm</tissue>
    </source>
</reference>
<accession>A0AAN8IJZ6</accession>
<organism evidence="1 2">
    <name type="scientific">Trichostrongylus colubriformis</name>
    <name type="common">Black scour worm</name>
    <dbReference type="NCBI Taxonomy" id="6319"/>
    <lineage>
        <taxon>Eukaryota</taxon>
        <taxon>Metazoa</taxon>
        <taxon>Ecdysozoa</taxon>
        <taxon>Nematoda</taxon>
        <taxon>Chromadorea</taxon>
        <taxon>Rhabditida</taxon>
        <taxon>Rhabditina</taxon>
        <taxon>Rhabditomorpha</taxon>
        <taxon>Strongyloidea</taxon>
        <taxon>Trichostrongylidae</taxon>
        <taxon>Trichostrongylus</taxon>
    </lineage>
</organism>
<gene>
    <name evidence="1" type="ORF">GCK32_003115</name>
</gene>
<evidence type="ECO:0000313" key="2">
    <source>
        <dbReference type="Proteomes" id="UP001331761"/>
    </source>
</evidence>
<dbReference type="EMBL" id="WIXE01015619">
    <property type="protein sequence ID" value="KAK5973338.1"/>
    <property type="molecule type" value="Genomic_DNA"/>
</dbReference>
<dbReference type="AlphaFoldDB" id="A0AAN8IJZ6"/>
<sequence>SCLFAGDSRSKAPVTTCREELSCITIRKEDLRISYLKKTEMLYKTFILISSIVLVNNKSIDVQVLRRASQQRHFKVNTSCAVYDRITLQFRPMPIDVIHDALKPEITADRDIKVDKTYRAKEHKSTRILTKRERGKDAFDKLYYKNPVLYGDIRVRINGKTVIERKDSRNLCHDSYNWIPDHGIYHFIDGKFRTMYYYPHYYPHVLS</sequence>
<evidence type="ECO:0000313" key="1">
    <source>
        <dbReference type="EMBL" id="KAK5973338.1"/>
    </source>
</evidence>
<protein>
    <submittedName>
        <fullName evidence="1">Uncharacterized protein</fullName>
    </submittedName>
</protein>
<dbReference type="Proteomes" id="UP001331761">
    <property type="component" value="Unassembled WGS sequence"/>
</dbReference>
<keyword evidence="2" id="KW-1185">Reference proteome</keyword>
<name>A0AAN8IJZ6_TRICO</name>